<feature type="domain" description="PPPDE" evidence="4">
    <location>
        <begin position="19"/>
        <end position="149"/>
    </location>
</feature>
<organism evidence="5 6">
    <name type="scientific">Strigomonas culicis</name>
    <dbReference type="NCBI Taxonomy" id="28005"/>
    <lineage>
        <taxon>Eukaryota</taxon>
        <taxon>Discoba</taxon>
        <taxon>Euglenozoa</taxon>
        <taxon>Kinetoplastea</taxon>
        <taxon>Metakinetoplastina</taxon>
        <taxon>Trypanosomatida</taxon>
        <taxon>Trypanosomatidae</taxon>
        <taxon>Strigomonadinae</taxon>
        <taxon>Strigomonas</taxon>
    </lineage>
</organism>
<reference evidence="5 6" key="1">
    <citation type="journal article" date="2013" name="PLoS ONE">
        <title>Predicting the Proteins of Angomonas deanei, Strigomonas culicis and Their Respective Endosymbionts Reveals New Aspects of the Trypanosomatidae Family.</title>
        <authorList>
            <person name="Motta M.C."/>
            <person name="Martins A.C."/>
            <person name="de Souza S.S."/>
            <person name="Catta-Preta C.M."/>
            <person name="Silva R."/>
            <person name="Klein C.C."/>
            <person name="de Almeida L.G."/>
            <person name="de Lima Cunha O."/>
            <person name="Ciapina L.P."/>
            <person name="Brocchi M."/>
            <person name="Colabardini A.C."/>
            <person name="de Araujo Lima B."/>
            <person name="Machado C.R."/>
            <person name="de Almeida Soares C.M."/>
            <person name="Probst C.M."/>
            <person name="de Menezes C.B."/>
            <person name="Thompson C.E."/>
            <person name="Bartholomeu D.C."/>
            <person name="Gradia D.F."/>
            <person name="Pavoni D.P."/>
            <person name="Grisard E.C."/>
            <person name="Fantinatti-Garboggini F."/>
            <person name="Marchini F.K."/>
            <person name="Rodrigues-Luiz G.F."/>
            <person name="Wagner G."/>
            <person name="Goldman G.H."/>
            <person name="Fietto J.L."/>
            <person name="Elias M.C."/>
            <person name="Goldman M.H."/>
            <person name="Sagot M.F."/>
            <person name="Pereira M."/>
            <person name="Stoco P.H."/>
            <person name="de Mendonca-Neto R.P."/>
            <person name="Teixeira S.M."/>
            <person name="Maciel T.E."/>
            <person name="de Oliveira Mendes T.A."/>
            <person name="Urmenyi T.P."/>
            <person name="de Souza W."/>
            <person name="Schenkman S."/>
            <person name="de Vasconcelos A.T."/>
        </authorList>
    </citation>
    <scope>NUCLEOTIDE SEQUENCE [LARGE SCALE GENOMIC DNA]</scope>
</reference>
<dbReference type="PANTHER" id="PTHR12378">
    <property type="entry name" value="DESUMOYLATING ISOPEPTIDASE"/>
    <property type="match status" value="1"/>
</dbReference>
<evidence type="ECO:0000259" key="4">
    <source>
        <dbReference type="PROSITE" id="PS51858"/>
    </source>
</evidence>
<comment type="caution">
    <text evidence="5">The sequence shown here is derived from an EMBL/GenBank/DDBJ whole genome shotgun (WGS) entry which is preliminary data.</text>
</comment>
<keyword evidence="6" id="KW-1185">Reference proteome</keyword>
<evidence type="ECO:0000256" key="3">
    <source>
        <dbReference type="ARBA" id="ARBA00022801"/>
    </source>
</evidence>
<dbReference type="Pfam" id="PF05903">
    <property type="entry name" value="Peptidase_C97"/>
    <property type="match status" value="1"/>
</dbReference>
<dbReference type="OrthoDB" id="412286at2759"/>
<proteinExistence type="inferred from homology"/>
<dbReference type="GO" id="GO:0101005">
    <property type="term" value="F:deubiquitinase activity"/>
    <property type="evidence" value="ECO:0007669"/>
    <property type="project" value="TreeGrafter"/>
</dbReference>
<dbReference type="Proteomes" id="UP000015354">
    <property type="component" value="Unassembled WGS sequence"/>
</dbReference>
<protein>
    <submittedName>
        <fullName evidence="5">CGI-146 protein</fullName>
    </submittedName>
</protein>
<dbReference type="PANTHER" id="PTHR12378:SF80">
    <property type="entry name" value="IP06716P-RELATED"/>
    <property type="match status" value="1"/>
</dbReference>
<keyword evidence="2" id="KW-0645">Protease</keyword>
<name>S9UTX0_9TRYP</name>
<evidence type="ECO:0000313" key="5">
    <source>
        <dbReference type="EMBL" id="EPY34387.1"/>
    </source>
</evidence>
<comment type="similarity">
    <text evidence="1">Belongs to the DeSI family.</text>
</comment>
<sequence>MSQAPPLSSAAPSERYPPNTVLLNVYDISTYNSYLSSLGIGLHHAGIEVYGREYMYGRCAEGTGLGSCEPKHCVPHTFAEQYALGYTGLSEEEVDELMESLEEDPQWGGSAYHLIYHNCIHFAEALAAHLLPPRARAEQYARRDARLWQGVNMETVQVDGAGVTVPELMPPHVMRLCWLGNSYLPTYLINKLEDFDKSSTLQQQGA</sequence>
<dbReference type="AlphaFoldDB" id="S9UTX0"/>
<evidence type="ECO:0000256" key="2">
    <source>
        <dbReference type="ARBA" id="ARBA00022670"/>
    </source>
</evidence>
<dbReference type="GO" id="GO:0016579">
    <property type="term" value="P:protein deubiquitination"/>
    <property type="evidence" value="ECO:0007669"/>
    <property type="project" value="TreeGrafter"/>
</dbReference>
<gene>
    <name evidence="5" type="ORF">STCU_01610</name>
</gene>
<accession>S9UTX0</accession>
<dbReference type="PROSITE" id="PS51858">
    <property type="entry name" value="PPPDE"/>
    <property type="match status" value="1"/>
</dbReference>
<dbReference type="GO" id="GO:0006508">
    <property type="term" value="P:proteolysis"/>
    <property type="evidence" value="ECO:0007669"/>
    <property type="project" value="UniProtKB-KW"/>
</dbReference>
<dbReference type="EMBL" id="ATMH01001610">
    <property type="protein sequence ID" value="EPY34387.1"/>
    <property type="molecule type" value="Genomic_DNA"/>
</dbReference>
<dbReference type="SMART" id="SM01179">
    <property type="entry name" value="DUF862"/>
    <property type="match status" value="1"/>
</dbReference>
<evidence type="ECO:0000313" key="6">
    <source>
        <dbReference type="Proteomes" id="UP000015354"/>
    </source>
</evidence>
<dbReference type="Gene3D" id="3.90.1720.30">
    <property type="entry name" value="PPPDE domains"/>
    <property type="match status" value="1"/>
</dbReference>
<dbReference type="InterPro" id="IPR008580">
    <property type="entry name" value="PPPDE_dom"/>
</dbReference>
<keyword evidence="3" id="KW-0378">Hydrolase</keyword>
<dbReference type="InterPro" id="IPR042266">
    <property type="entry name" value="PPPDE_sf"/>
</dbReference>
<evidence type="ECO:0000256" key="1">
    <source>
        <dbReference type="ARBA" id="ARBA00008140"/>
    </source>
</evidence>